<dbReference type="InterPro" id="IPR031742">
    <property type="entry name" value="DUF4730"/>
</dbReference>
<organism evidence="3">
    <name type="scientific">Amblyomma maculatum</name>
    <name type="common">Gulf Coast tick</name>
    <dbReference type="NCBI Taxonomy" id="34609"/>
    <lineage>
        <taxon>Eukaryota</taxon>
        <taxon>Metazoa</taxon>
        <taxon>Ecdysozoa</taxon>
        <taxon>Arthropoda</taxon>
        <taxon>Chelicerata</taxon>
        <taxon>Arachnida</taxon>
        <taxon>Acari</taxon>
        <taxon>Parasitiformes</taxon>
        <taxon>Ixodida</taxon>
        <taxon>Ixodoidea</taxon>
        <taxon>Ixodidae</taxon>
        <taxon>Amblyomminae</taxon>
        <taxon>Amblyomma</taxon>
    </lineage>
</organism>
<keyword evidence="2" id="KW-0732">Signal</keyword>
<proteinExistence type="evidence at transcript level"/>
<evidence type="ECO:0000256" key="1">
    <source>
        <dbReference type="SAM" id="Phobius"/>
    </source>
</evidence>
<dbReference type="PANTHER" id="PTHR36878">
    <property type="entry name" value="SMALL INTEGRAL MEMBRANE PROTEIN 30"/>
    <property type="match status" value="1"/>
</dbReference>
<name>G3MQ56_AMBMU</name>
<dbReference type="EMBL" id="JO844007">
    <property type="protein sequence ID" value="AEO35624.1"/>
    <property type="molecule type" value="mRNA"/>
</dbReference>
<feature type="transmembrane region" description="Helical" evidence="1">
    <location>
        <begin position="36"/>
        <end position="56"/>
    </location>
</feature>
<dbReference type="Pfam" id="PF15873">
    <property type="entry name" value="DUF4730"/>
    <property type="match status" value="1"/>
</dbReference>
<accession>G3MQ56</accession>
<keyword evidence="1" id="KW-0472">Membrane</keyword>
<sequence>MAGGFALRAFLVAFFFTICGVSTAQASGLDTGDALALILGIVITIFGTCACLGVYARKRNGL</sequence>
<dbReference type="PANTHER" id="PTHR36878:SF1">
    <property type="entry name" value="SMALL INTEGRAL MEMBRANE PROTEIN 30"/>
    <property type="match status" value="1"/>
</dbReference>
<evidence type="ECO:0000256" key="2">
    <source>
        <dbReference type="SAM" id="SignalP"/>
    </source>
</evidence>
<feature type="chain" id="PRO_5003447209" evidence="2">
    <location>
        <begin position="27"/>
        <end position="62"/>
    </location>
</feature>
<keyword evidence="1" id="KW-1133">Transmembrane helix</keyword>
<reference evidence="3" key="1">
    <citation type="journal article" date="2011" name="PLoS ONE">
        <title>A deep insight into the sialotranscriptome of the gulf coast tick, Amblyomma maculatum.</title>
        <authorList>
            <person name="Karim S."/>
            <person name="Singh P."/>
            <person name="Ribeiro J.M."/>
        </authorList>
    </citation>
    <scope>NUCLEOTIDE SEQUENCE</scope>
    <source>
        <tissue evidence="3">Salivary gland</tissue>
    </source>
</reference>
<keyword evidence="1" id="KW-0812">Transmembrane</keyword>
<evidence type="ECO:0000313" key="3">
    <source>
        <dbReference type="EMBL" id="AEO35624.1"/>
    </source>
</evidence>
<protein>
    <submittedName>
        <fullName evidence="3">Uncharacterized protein</fullName>
    </submittedName>
</protein>
<feature type="signal peptide" evidence="2">
    <location>
        <begin position="1"/>
        <end position="26"/>
    </location>
</feature>
<dbReference type="AlphaFoldDB" id="G3MQ56"/>